<name>A0A9D4F2G9_DREPO</name>
<dbReference type="Proteomes" id="UP000828390">
    <property type="component" value="Unassembled WGS sequence"/>
</dbReference>
<keyword evidence="3" id="KW-1185">Reference proteome</keyword>
<evidence type="ECO:0000256" key="1">
    <source>
        <dbReference type="SAM" id="MobiDB-lite"/>
    </source>
</evidence>
<comment type="caution">
    <text evidence="2">The sequence shown here is derived from an EMBL/GenBank/DDBJ whole genome shotgun (WGS) entry which is preliminary data.</text>
</comment>
<evidence type="ECO:0000313" key="3">
    <source>
        <dbReference type="Proteomes" id="UP000828390"/>
    </source>
</evidence>
<evidence type="ECO:0000313" key="2">
    <source>
        <dbReference type="EMBL" id="KAH3788267.1"/>
    </source>
</evidence>
<reference evidence="2" key="2">
    <citation type="submission" date="2020-11" db="EMBL/GenBank/DDBJ databases">
        <authorList>
            <person name="McCartney M.A."/>
            <person name="Auch B."/>
            <person name="Kono T."/>
            <person name="Mallez S."/>
            <person name="Becker A."/>
            <person name="Gohl D.M."/>
            <person name="Silverstein K.A.T."/>
            <person name="Koren S."/>
            <person name="Bechman K.B."/>
            <person name="Herman A."/>
            <person name="Abrahante J.E."/>
            <person name="Garbe J."/>
        </authorList>
    </citation>
    <scope>NUCLEOTIDE SEQUENCE</scope>
    <source>
        <strain evidence="2">Duluth1</strain>
        <tissue evidence="2">Whole animal</tissue>
    </source>
</reference>
<feature type="region of interest" description="Disordered" evidence="1">
    <location>
        <begin position="31"/>
        <end position="76"/>
    </location>
</feature>
<protein>
    <submittedName>
        <fullName evidence="2">Uncharacterized protein</fullName>
    </submittedName>
</protein>
<dbReference type="EMBL" id="JAIWYP010000008">
    <property type="protein sequence ID" value="KAH3788267.1"/>
    <property type="molecule type" value="Genomic_DNA"/>
</dbReference>
<dbReference type="AlphaFoldDB" id="A0A9D4F2G9"/>
<accession>A0A9D4F2G9</accession>
<gene>
    <name evidence="2" type="ORF">DPMN_166402</name>
</gene>
<reference evidence="2" key="1">
    <citation type="journal article" date="2019" name="bioRxiv">
        <title>The Genome of the Zebra Mussel, Dreissena polymorpha: A Resource for Invasive Species Research.</title>
        <authorList>
            <person name="McCartney M.A."/>
            <person name="Auch B."/>
            <person name="Kono T."/>
            <person name="Mallez S."/>
            <person name="Zhang Y."/>
            <person name="Obille A."/>
            <person name="Becker A."/>
            <person name="Abrahante J.E."/>
            <person name="Garbe J."/>
            <person name="Badalamenti J.P."/>
            <person name="Herman A."/>
            <person name="Mangelson H."/>
            <person name="Liachko I."/>
            <person name="Sullivan S."/>
            <person name="Sone E.D."/>
            <person name="Koren S."/>
            <person name="Silverstein K.A.T."/>
            <person name="Beckman K.B."/>
            <person name="Gohl D.M."/>
        </authorList>
    </citation>
    <scope>NUCLEOTIDE SEQUENCE</scope>
    <source>
        <strain evidence="2">Duluth1</strain>
        <tissue evidence="2">Whole animal</tissue>
    </source>
</reference>
<sequence length="110" mass="11344">MPKAKANSKQATDSMMELENLAETVSKLRRQGQCPESVSPAVESVTGSWSSGAAQGPGPLSAEAVPGTSTHATESVPGSCIKLIPDATAPEVPVGVEAYPGNEHVFSFDF</sequence>
<organism evidence="2 3">
    <name type="scientific">Dreissena polymorpha</name>
    <name type="common">Zebra mussel</name>
    <name type="synonym">Mytilus polymorpha</name>
    <dbReference type="NCBI Taxonomy" id="45954"/>
    <lineage>
        <taxon>Eukaryota</taxon>
        <taxon>Metazoa</taxon>
        <taxon>Spiralia</taxon>
        <taxon>Lophotrochozoa</taxon>
        <taxon>Mollusca</taxon>
        <taxon>Bivalvia</taxon>
        <taxon>Autobranchia</taxon>
        <taxon>Heteroconchia</taxon>
        <taxon>Euheterodonta</taxon>
        <taxon>Imparidentia</taxon>
        <taxon>Neoheterodontei</taxon>
        <taxon>Myida</taxon>
        <taxon>Dreissenoidea</taxon>
        <taxon>Dreissenidae</taxon>
        <taxon>Dreissena</taxon>
    </lineage>
</organism>
<proteinExistence type="predicted"/>